<dbReference type="EC" id="2.1.1.199" evidence="6"/>
<accession>U5N9T1</accession>
<feature type="binding site" evidence="6">
    <location>
        <position position="83"/>
    </location>
    <ligand>
        <name>S-adenosyl-L-methionine</name>
        <dbReference type="ChEBI" id="CHEBI:59789"/>
    </ligand>
</feature>
<evidence type="ECO:0000256" key="6">
    <source>
        <dbReference type="HAMAP-Rule" id="MF_01007"/>
    </source>
</evidence>
<comment type="subcellular location">
    <subcellularLocation>
        <location evidence="6">Cytoplasm</location>
    </subcellularLocation>
</comment>
<evidence type="ECO:0000313" key="8">
    <source>
        <dbReference type="Proteomes" id="UP000017184"/>
    </source>
</evidence>
<name>U5N9T1_9BURK</name>
<dbReference type="STRING" id="946483.Cenrod_0895"/>
<keyword evidence="5 6" id="KW-0949">S-adenosyl-L-methionine</keyword>
<proteinExistence type="inferred from homology"/>
<dbReference type="NCBIfam" id="TIGR00006">
    <property type="entry name" value="16S rRNA (cytosine(1402)-N(4))-methyltransferase RsmH"/>
    <property type="match status" value="1"/>
</dbReference>
<keyword evidence="8" id="KW-1185">Reference proteome</keyword>
<organism evidence="7 8">
    <name type="scientific">Candidatus Symbiobacter mobilis CR</name>
    <dbReference type="NCBI Taxonomy" id="946483"/>
    <lineage>
        <taxon>Bacteria</taxon>
        <taxon>Pseudomonadati</taxon>
        <taxon>Pseudomonadota</taxon>
        <taxon>Betaproteobacteria</taxon>
        <taxon>Burkholderiales</taxon>
        <taxon>Comamonadaceae</taxon>
    </lineage>
</organism>
<keyword evidence="4 6" id="KW-0808">Transferase</keyword>
<dbReference type="GO" id="GO:0005737">
    <property type="term" value="C:cytoplasm"/>
    <property type="evidence" value="ECO:0007669"/>
    <property type="project" value="UniProtKB-SubCell"/>
</dbReference>
<gene>
    <name evidence="6" type="primary">rsmH</name>
    <name evidence="7" type="ORF">Cenrod_0895</name>
</gene>
<evidence type="ECO:0000256" key="4">
    <source>
        <dbReference type="ARBA" id="ARBA00022679"/>
    </source>
</evidence>
<dbReference type="Pfam" id="PF01795">
    <property type="entry name" value="Methyltransf_5"/>
    <property type="match status" value="1"/>
</dbReference>
<dbReference type="SUPFAM" id="SSF53335">
    <property type="entry name" value="S-adenosyl-L-methionine-dependent methyltransferases"/>
    <property type="match status" value="1"/>
</dbReference>
<dbReference type="HOGENOM" id="CLU_038422_2_0_4"/>
<dbReference type="Gene3D" id="3.40.50.150">
    <property type="entry name" value="Vaccinia Virus protein VP39"/>
    <property type="match status" value="1"/>
</dbReference>
<dbReference type="Gene3D" id="1.10.150.170">
    <property type="entry name" value="Putative methyltransferase TM0872, insert domain"/>
    <property type="match status" value="1"/>
</dbReference>
<dbReference type="PIRSF" id="PIRSF004486">
    <property type="entry name" value="MraW"/>
    <property type="match status" value="1"/>
</dbReference>
<evidence type="ECO:0000256" key="3">
    <source>
        <dbReference type="ARBA" id="ARBA00022603"/>
    </source>
</evidence>
<dbReference type="EMBL" id="CP004885">
    <property type="protein sequence ID" value="AGX86998.1"/>
    <property type="molecule type" value="Genomic_DNA"/>
</dbReference>
<dbReference type="GO" id="GO:0071424">
    <property type="term" value="F:rRNA (cytosine-N4-)-methyltransferase activity"/>
    <property type="evidence" value="ECO:0007669"/>
    <property type="project" value="UniProtKB-UniRule"/>
</dbReference>
<reference evidence="7 8" key="1">
    <citation type="journal article" date="2013" name="Genome Biol.">
        <title>Genomic analysis reveals key aspects of prokaryotic symbiosis in the phototrophic consortium "Chlorochromatium aggregatum".</title>
        <authorList>
            <person name="Liu Z."/>
            <person name="Muller J."/>
            <person name="Li T."/>
            <person name="Alvey R.M."/>
            <person name="Vogl K."/>
            <person name="Frigaard N.U."/>
            <person name="Rockwell N.C."/>
            <person name="Boyd E.S."/>
            <person name="Tomsho L.P."/>
            <person name="Schuster S.C."/>
            <person name="Henke P."/>
            <person name="Rohde M."/>
            <person name="Overmann J."/>
            <person name="Bryant D.A."/>
        </authorList>
    </citation>
    <scope>NUCLEOTIDE SEQUENCE [LARGE SCALE GENOMIC DNA]</scope>
    <source>
        <strain evidence="7">CR</strain>
    </source>
</reference>
<dbReference type="Proteomes" id="UP000017184">
    <property type="component" value="Chromosome"/>
</dbReference>
<keyword evidence="3 6" id="KW-0489">Methyltransferase</keyword>
<comment type="catalytic activity">
    <reaction evidence="6">
        <text>cytidine(1402) in 16S rRNA + S-adenosyl-L-methionine = N(4)-methylcytidine(1402) in 16S rRNA + S-adenosyl-L-homocysteine + H(+)</text>
        <dbReference type="Rhea" id="RHEA:42928"/>
        <dbReference type="Rhea" id="RHEA-COMP:10286"/>
        <dbReference type="Rhea" id="RHEA-COMP:10287"/>
        <dbReference type="ChEBI" id="CHEBI:15378"/>
        <dbReference type="ChEBI" id="CHEBI:57856"/>
        <dbReference type="ChEBI" id="CHEBI:59789"/>
        <dbReference type="ChEBI" id="CHEBI:74506"/>
        <dbReference type="ChEBI" id="CHEBI:82748"/>
        <dbReference type="EC" id="2.1.1.199"/>
    </reaction>
</comment>
<dbReference type="OrthoDB" id="9806637at2"/>
<dbReference type="RefSeq" id="WP_022771818.1">
    <property type="nucleotide sequence ID" value="NC_022576.1"/>
</dbReference>
<dbReference type="GO" id="GO:0070475">
    <property type="term" value="P:rRNA base methylation"/>
    <property type="evidence" value="ECO:0007669"/>
    <property type="project" value="UniProtKB-UniRule"/>
</dbReference>
<dbReference type="eggNOG" id="COG0275">
    <property type="taxonomic scope" value="Bacteria"/>
</dbReference>
<dbReference type="PATRIC" id="fig|946483.4.peg.896"/>
<dbReference type="SUPFAM" id="SSF81799">
    <property type="entry name" value="Putative methyltransferase TM0872, insert domain"/>
    <property type="match status" value="1"/>
</dbReference>
<feature type="binding site" evidence="6">
    <location>
        <position position="100"/>
    </location>
    <ligand>
        <name>S-adenosyl-L-methionine</name>
        <dbReference type="ChEBI" id="CHEBI:59789"/>
    </ligand>
</feature>
<keyword evidence="6" id="KW-0963">Cytoplasm</keyword>
<feature type="binding site" evidence="6">
    <location>
        <position position="59"/>
    </location>
    <ligand>
        <name>S-adenosyl-L-methionine</name>
        <dbReference type="ChEBI" id="CHEBI:59789"/>
    </ligand>
</feature>
<evidence type="ECO:0000256" key="2">
    <source>
        <dbReference type="ARBA" id="ARBA00022552"/>
    </source>
</evidence>
<evidence type="ECO:0000256" key="1">
    <source>
        <dbReference type="ARBA" id="ARBA00010396"/>
    </source>
</evidence>
<dbReference type="InterPro" id="IPR029063">
    <property type="entry name" value="SAM-dependent_MTases_sf"/>
</dbReference>
<dbReference type="KEGG" id="cbx:Cenrod_0895"/>
<dbReference type="CDD" id="cd02440">
    <property type="entry name" value="AdoMet_MTases"/>
    <property type="match status" value="1"/>
</dbReference>
<evidence type="ECO:0000313" key="7">
    <source>
        <dbReference type="EMBL" id="AGX86998.1"/>
    </source>
</evidence>
<feature type="binding site" evidence="6">
    <location>
        <begin position="39"/>
        <end position="41"/>
    </location>
    <ligand>
        <name>S-adenosyl-L-methionine</name>
        <dbReference type="ChEBI" id="CHEBI:59789"/>
    </ligand>
</feature>
<protein>
    <recommendedName>
        <fullName evidence="6">Ribosomal RNA small subunit methyltransferase H</fullName>
        <ecNumber evidence="6">2.1.1.199</ecNumber>
    </recommendedName>
    <alternativeName>
        <fullName evidence="6">16S rRNA m(4)C1402 methyltransferase</fullName>
    </alternativeName>
    <alternativeName>
        <fullName evidence="6">rRNA (cytosine-N(4)-)-methyltransferase RsmH</fullName>
    </alternativeName>
</protein>
<feature type="binding site" evidence="6">
    <location>
        <position position="107"/>
    </location>
    <ligand>
        <name>S-adenosyl-L-methionine</name>
        <dbReference type="ChEBI" id="CHEBI:59789"/>
    </ligand>
</feature>
<dbReference type="InterPro" id="IPR002903">
    <property type="entry name" value="RsmH"/>
</dbReference>
<comment type="similarity">
    <text evidence="1 6">Belongs to the methyltransferase superfamily. RsmH family.</text>
</comment>
<keyword evidence="2 6" id="KW-0698">rRNA processing</keyword>
<comment type="function">
    <text evidence="6">Specifically methylates the N4 position of cytidine in position 1402 (C1402) of 16S rRNA.</text>
</comment>
<dbReference type="PANTHER" id="PTHR11265">
    <property type="entry name" value="S-ADENOSYL-METHYLTRANSFERASE MRAW"/>
    <property type="match status" value="1"/>
</dbReference>
<dbReference type="AlphaFoldDB" id="U5N9T1"/>
<dbReference type="PANTHER" id="PTHR11265:SF0">
    <property type="entry name" value="12S RRNA N4-METHYLCYTIDINE METHYLTRANSFERASE"/>
    <property type="match status" value="1"/>
</dbReference>
<dbReference type="InterPro" id="IPR023397">
    <property type="entry name" value="SAM-dep_MeTrfase_MraW_recog"/>
</dbReference>
<dbReference type="HAMAP" id="MF_01007">
    <property type="entry name" value="16SrRNA_methyltr_H"/>
    <property type="match status" value="1"/>
</dbReference>
<evidence type="ECO:0000256" key="5">
    <source>
        <dbReference type="ARBA" id="ARBA00022691"/>
    </source>
</evidence>
<sequence>MPAERSHQSVMLAESVDAWLGEAGQKVGALFVDGTFGCGGHTRELLRRVGPDARVLAFDKDPHAVAQAMQIGDSRFSISHGSFCQIEGLPASSVDGVLLDLGMSSAQVDDPSRGFSFLRDGPLDGRMDCTSGPTVAQWLVQADAQEIEEVIHDYGEERFARPIAKAIATHCRAQGEIRSTLELARIVAGVVRTRERGQNPATRTFQAFRIHINRELEDLRNALDATLRVLRPGGRLAVLSFHSLEDRIVKRFIARHSREEVDPRLPPVLARVVLPLRQLGRMRPSPQEVAGNPRARSAMLRVAQRIPESGKK</sequence>